<gene>
    <name evidence="4" type="ORF">H6A34_07895</name>
</gene>
<evidence type="ECO:0000256" key="2">
    <source>
        <dbReference type="SAM" id="Phobius"/>
    </source>
</evidence>
<dbReference type="RefSeq" id="WP_205104707.1">
    <property type="nucleotide sequence ID" value="NZ_JACJJG010000036.1"/>
</dbReference>
<dbReference type="Gene3D" id="3.40.50.300">
    <property type="entry name" value="P-loop containing nucleotide triphosphate hydrolases"/>
    <property type="match status" value="1"/>
</dbReference>
<dbReference type="EMBL" id="JACJJG010000036">
    <property type="protein sequence ID" value="MBM6673796.1"/>
    <property type="molecule type" value="Genomic_DNA"/>
</dbReference>
<sequence>MDWKEIEPQVKKLNSGLLELMGQINTISSMDRRYPKTSEAFNAAFEHLKHPSYDIVVCGEVKKGKSSLLNAIIGQNILPVDTNVATSQVFRISNSDAESFSLAFTDGTTQPITREQLVIFGSQEKANQNGAADFGNRILSHIQVNVPVQFLPAHVNLVDTPGLGAIYKSHEWLTQNYVKRAAAVLFVFEASQPMVELERTFINKVLDVTPHVMFVMTKIDTVMPSVWTAQLERIEESLASIFAKRNLPAPTVFPISSKALMNAAEEDEEDFKMENIRTSMFPVVKDELMAMIVRTMAMSHTSIALYESQGQILKAKTAITDLLKTTAEEGQHLDRQFRENKLAKQQELQDEWGRNSRQTNGIANKISDICNIVSNRVDQMFRLTSPIREHYVSRIEAITSMDEVERMCESLPSSVTNDIVQQWESIMRDAVNETSAILQNAISDIDRTSIDDVSATNFETLKMTPSQRLNNIRNVVGTGVLATGIVTIVFPPLGIVAGIGSAVWAWIAGKDDKVQRNKANLKQQLNALMDRIYHALKDARDYNHVSVVNEFVGNLKRNAEEAIQNAVNAKKQEMNEQLQDLEEQAQKSLAEKRAECERFKADLESLNALIGQTKELCNLRESIEKQIS</sequence>
<evidence type="ECO:0000313" key="5">
    <source>
        <dbReference type="Proteomes" id="UP000706891"/>
    </source>
</evidence>
<feature type="coiled-coil region" evidence="1">
    <location>
        <begin position="511"/>
        <end position="609"/>
    </location>
</feature>
<keyword evidence="2" id="KW-1133">Transmembrane helix</keyword>
<dbReference type="Proteomes" id="UP000706891">
    <property type="component" value="Unassembled WGS sequence"/>
</dbReference>
<evidence type="ECO:0000313" key="4">
    <source>
        <dbReference type="EMBL" id="MBM6673796.1"/>
    </source>
</evidence>
<dbReference type="PANTHER" id="PTHR43681">
    <property type="entry name" value="TRANSMEMBRANE GTPASE FZO"/>
    <property type="match status" value="1"/>
</dbReference>
<reference evidence="4" key="2">
    <citation type="journal article" date="2021" name="Sci. Rep.">
        <title>The distribution of antibiotic resistance genes in chicken gut microbiota commensals.</title>
        <authorList>
            <person name="Juricova H."/>
            <person name="Matiasovicova J."/>
            <person name="Kubasova T."/>
            <person name="Cejkova D."/>
            <person name="Rychlik I."/>
        </authorList>
    </citation>
    <scope>NUCLEOTIDE SEQUENCE</scope>
    <source>
        <strain evidence="4">An824</strain>
    </source>
</reference>
<evidence type="ECO:0000256" key="1">
    <source>
        <dbReference type="SAM" id="Coils"/>
    </source>
</evidence>
<dbReference type="SUPFAM" id="SSF52540">
    <property type="entry name" value="P-loop containing nucleoside triphosphate hydrolases"/>
    <property type="match status" value="1"/>
</dbReference>
<dbReference type="InterPro" id="IPR045063">
    <property type="entry name" value="Dynamin_N"/>
</dbReference>
<organism evidence="4 5">
    <name type="scientific">Marseilla massiliensis</name>
    <dbReference type="NCBI Taxonomy" id="1841864"/>
    <lineage>
        <taxon>Bacteria</taxon>
        <taxon>Pseudomonadati</taxon>
        <taxon>Bacteroidota</taxon>
        <taxon>Bacteroidia</taxon>
        <taxon>Bacteroidales</taxon>
        <taxon>Prevotellaceae</taxon>
        <taxon>Marseilla</taxon>
    </lineage>
</organism>
<dbReference type="PANTHER" id="PTHR43681:SF1">
    <property type="entry name" value="SARCALUMENIN"/>
    <property type="match status" value="1"/>
</dbReference>
<feature type="domain" description="Dynamin N-terminal" evidence="3">
    <location>
        <begin position="55"/>
        <end position="218"/>
    </location>
</feature>
<dbReference type="InterPro" id="IPR051943">
    <property type="entry name" value="TRAFAC_Dynamin-like_GTPase"/>
</dbReference>
<evidence type="ECO:0000259" key="3">
    <source>
        <dbReference type="Pfam" id="PF00350"/>
    </source>
</evidence>
<dbReference type="AlphaFoldDB" id="A0A939B7H8"/>
<dbReference type="Pfam" id="PF00350">
    <property type="entry name" value="Dynamin_N"/>
    <property type="match status" value="1"/>
</dbReference>
<keyword evidence="5" id="KW-1185">Reference proteome</keyword>
<keyword evidence="2" id="KW-0472">Membrane</keyword>
<dbReference type="Gene3D" id="1.20.120.20">
    <property type="entry name" value="Apolipoprotein"/>
    <property type="match status" value="1"/>
</dbReference>
<accession>A0A939B7H8</accession>
<reference evidence="4" key="1">
    <citation type="submission" date="2020-08" db="EMBL/GenBank/DDBJ databases">
        <authorList>
            <person name="Cejkova D."/>
            <person name="Kubasova T."/>
            <person name="Jahodarova E."/>
            <person name="Rychlik I."/>
        </authorList>
    </citation>
    <scope>NUCLEOTIDE SEQUENCE</scope>
    <source>
        <strain evidence="4">An824</strain>
    </source>
</reference>
<comment type="caution">
    <text evidence="4">The sequence shown here is derived from an EMBL/GenBank/DDBJ whole genome shotgun (WGS) entry which is preliminary data.</text>
</comment>
<keyword evidence="1" id="KW-0175">Coiled coil</keyword>
<protein>
    <submittedName>
        <fullName evidence="4">Dynamin family protein</fullName>
    </submittedName>
</protein>
<proteinExistence type="predicted"/>
<dbReference type="InterPro" id="IPR027417">
    <property type="entry name" value="P-loop_NTPase"/>
</dbReference>
<feature type="transmembrane region" description="Helical" evidence="2">
    <location>
        <begin position="475"/>
        <end position="508"/>
    </location>
</feature>
<keyword evidence="2" id="KW-0812">Transmembrane</keyword>
<name>A0A939B7H8_9BACT</name>